<keyword evidence="4" id="KW-1185">Reference proteome</keyword>
<dbReference type="Gene3D" id="1.10.101.10">
    <property type="entry name" value="PGBD-like superfamily/PGBD"/>
    <property type="match status" value="1"/>
</dbReference>
<reference evidence="3 4" key="1">
    <citation type="submission" date="2019-12" db="EMBL/GenBank/DDBJ databases">
        <title>Roseobacter cerasinus sp. nov., isolated from seawater around aquaculture.</title>
        <authorList>
            <person name="Muramatsu S."/>
            <person name="Takabe Y."/>
            <person name="Mori K."/>
            <person name="Takaichi S."/>
            <person name="Hanada S."/>
        </authorList>
    </citation>
    <scope>NUCLEOTIDE SEQUENCE [LARGE SCALE GENOMIC DNA]</scope>
    <source>
        <strain evidence="3 4">AI77</strain>
    </source>
</reference>
<dbReference type="AlphaFoldDB" id="A0A640VYY8"/>
<feature type="signal peptide" evidence="1">
    <location>
        <begin position="1"/>
        <end position="19"/>
    </location>
</feature>
<dbReference type="InterPro" id="IPR002477">
    <property type="entry name" value="Peptidoglycan-bd-like"/>
</dbReference>
<evidence type="ECO:0000259" key="2">
    <source>
        <dbReference type="Pfam" id="PF01471"/>
    </source>
</evidence>
<feature type="domain" description="Peptidoglycan binding-like" evidence="2">
    <location>
        <begin position="140"/>
        <end position="189"/>
    </location>
</feature>
<keyword evidence="1" id="KW-0732">Signal</keyword>
<gene>
    <name evidence="3" type="ORF">So717_39280</name>
</gene>
<dbReference type="Pfam" id="PF01471">
    <property type="entry name" value="PG_binding_1"/>
    <property type="match status" value="1"/>
</dbReference>
<dbReference type="EMBL" id="BLIV01000010">
    <property type="protein sequence ID" value="GFE52175.1"/>
    <property type="molecule type" value="Genomic_DNA"/>
</dbReference>
<comment type="caution">
    <text evidence="3">The sequence shown here is derived from an EMBL/GenBank/DDBJ whole genome shotgun (WGS) entry which is preliminary data.</text>
</comment>
<sequence>MQRSFILLCGLLLALPLRAADPDGKFAVDGVGARSCAEFTSVLDKPEGRTAFANWSQGFLTAYNVFTDDTFDITPWQPQELVLAKMAVFCRANPDVVYINGLSALIRSLIPDRVIRDSPLIAVRHSGKSVFLYRSMLARLRGDLNAAGYDAGAPDAPFADGLIRALRAYQEDQGLVVSGLPDGQTLNALYP</sequence>
<dbReference type="Proteomes" id="UP000436522">
    <property type="component" value="Unassembled WGS sequence"/>
</dbReference>
<dbReference type="SUPFAM" id="SSF47090">
    <property type="entry name" value="PGBD-like"/>
    <property type="match status" value="1"/>
</dbReference>
<accession>A0A640VYY8</accession>
<proteinExistence type="predicted"/>
<protein>
    <recommendedName>
        <fullName evidence="2">Peptidoglycan binding-like domain-containing protein</fullName>
    </recommendedName>
</protein>
<dbReference type="InterPro" id="IPR036365">
    <property type="entry name" value="PGBD-like_sf"/>
</dbReference>
<name>A0A640VYY8_9RHOB</name>
<evidence type="ECO:0000313" key="3">
    <source>
        <dbReference type="EMBL" id="GFE52175.1"/>
    </source>
</evidence>
<dbReference type="OrthoDB" id="6507154at2"/>
<organism evidence="3 4">
    <name type="scientific">Roseobacter cerasinus</name>
    <dbReference type="NCBI Taxonomy" id="2602289"/>
    <lineage>
        <taxon>Bacteria</taxon>
        <taxon>Pseudomonadati</taxon>
        <taxon>Pseudomonadota</taxon>
        <taxon>Alphaproteobacteria</taxon>
        <taxon>Rhodobacterales</taxon>
        <taxon>Roseobacteraceae</taxon>
        <taxon>Roseobacter</taxon>
    </lineage>
</organism>
<feature type="chain" id="PRO_5024972855" description="Peptidoglycan binding-like domain-containing protein" evidence="1">
    <location>
        <begin position="20"/>
        <end position="191"/>
    </location>
</feature>
<evidence type="ECO:0000313" key="4">
    <source>
        <dbReference type="Proteomes" id="UP000436522"/>
    </source>
</evidence>
<evidence type="ECO:0000256" key="1">
    <source>
        <dbReference type="SAM" id="SignalP"/>
    </source>
</evidence>
<dbReference type="InterPro" id="IPR036366">
    <property type="entry name" value="PGBDSf"/>
</dbReference>
<dbReference type="RefSeq" id="WP_159980563.1">
    <property type="nucleotide sequence ID" value="NZ_BLIV01000010.1"/>
</dbReference>